<comment type="similarity">
    <text evidence="1">Belongs to the nitroreductase family.</text>
</comment>
<reference evidence="4 5" key="1">
    <citation type="submission" date="2019-02" db="EMBL/GenBank/DDBJ databases">
        <title>Deep-cultivation of Planctomycetes and their phenomic and genomic characterization uncovers novel biology.</title>
        <authorList>
            <person name="Wiegand S."/>
            <person name="Jogler M."/>
            <person name="Boedeker C."/>
            <person name="Pinto D."/>
            <person name="Vollmers J."/>
            <person name="Rivas-Marin E."/>
            <person name="Kohn T."/>
            <person name="Peeters S.H."/>
            <person name="Heuer A."/>
            <person name="Rast P."/>
            <person name="Oberbeckmann S."/>
            <person name="Bunk B."/>
            <person name="Jeske O."/>
            <person name="Meyerdierks A."/>
            <person name="Storesund J.E."/>
            <person name="Kallscheuer N."/>
            <person name="Luecker S."/>
            <person name="Lage O.M."/>
            <person name="Pohl T."/>
            <person name="Merkel B.J."/>
            <person name="Hornburger P."/>
            <person name="Mueller R.-W."/>
            <person name="Bruemmer F."/>
            <person name="Labrenz M."/>
            <person name="Spormann A.M."/>
            <person name="Op Den Camp H."/>
            <person name="Overmann J."/>
            <person name="Amann R."/>
            <person name="Jetten M.S.M."/>
            <person name="Mascher T."/>
            <person name="Medema M.H."/>
            <person name="Devos D.P."/>
            <person name="Kaster A.-K."/>
            <person name="Ovreas L."/>
            <person name="Rohde M."/>
            <person name="Galperin M.Y."/>
            <person name="Jogler C."/>
        </authorList>
    </citation>
    <scope>NUCLEOTIDE SEQUENCE [LARGE SCALE GENOMIC DNA]</scope>
    <source>
        <strain evidence="4 5">Pla108</strain>
    </source>
</reference>
<feature type="domain" description="Nitroreductase" evidence="3">
    <location>
        <begin position="7"/>
        <end position="178"/>
    </location>
</feature>
<evidence type="ECO:0000313" key="4">
    <source>
        <dbReference type="EMBL" id="TWT97932.1"/>
    </source>
</evidence>
<dbReference type="OrthoDB" id="9812105at2"/>
<dbReference type="RefSeq" id="WP_146444822.1">
    <property type="nucleotide sequence ID" value="NZ_SJPR01000002.1"/>
</dbReference>
<dbReference type="Proteomes" id="UP000317421">
    <property type="component" value="Unassembled WGS sequence"/>
</dbReference>
<name>A0A5C6AD01_9BACT</name>
<protein>
    <submittedName>
        <fullName evidence="4">Putative NAD(P)H nitroreductase YodC</fullName>
        <ecNumber evidence="4">1.-.-.-</ecNumber>
    </submittedName>
</protein>
<organism evidence="4 5">
    <name type="scientific">Botrimarina colliarenosi</name>
    <dbReference type="NCBI Taxonomy" id="2528001"/>
    <lineage>
        <taxon>Bacteria</taxon>
        <taxon>Pseudomonadati</taxon>
        <taxon>Planctomycetota</taxon>
        <taxon>Planctomycetia</taxon>
        <taxon>Pirellulales</taxon>
        <taxon>Lacipirellulaceae</taxon>
        <taxon>Botrimarina</taxon>
    </lineage>
</organism>
<dbReference type="InterPro" id="IPR029479">
    <property type="entry name" value="Nitroreductase"/>
</dbReference>
<dbReference type="Pfam" id="PF00881">
    <property type="entry name" value="Nitroreductase"/>
    <property type="match status" value="1"/>
</dbReference>
<evidence type="ECO:0000259" key="3">
    <source>
        <dbReference type="Pfam" id="PF00881"/>
    </source>
</evidence>
<dbReference type="PANTHER" id="PTHR43673:SF12">
    <property type="entry name" value="PROTEIN DRGA"/>
    <property type="match status" value="1"/>
</dbReference>
<evidence type="ECO:0000256" key="1">
    <source>
        <dbReference type="ARBA" id="ARBA00007118"/>
    </source>
</evidence>
<dbReference type="CDD" id="cd02137">
    <property type="entry name" value="MhqN-like"/>
    <property type="match status" value="1"/>
</dbReference>
<dbReference type="GO" id="GO:0016491">
    <property type="term" value="F:oxidoreductase activity"/>
    <property type="evidence" value="ECO:0007669"/>
    <property type="project" value="UniProtKB-KW"/>
</dbReference>
<keyword evidence="2 4" id="KW-0560">Oxidoreductase</keyword>
<gene>
    <name evidence="4" type="primary">yodC</name>
    <name evidence="4" type="ORF">Pla108_20860</name>
</gene>
<dbReference type="AlphaFoldDB" id="A0A5C6AD01"/>
<dbReference type="Gene3D" id="3.40.109.10">
    <property type="entry name" value="NADH Oxidase"/>
    <property type="match status" value="1"/>
</dbReference>
<comment type="caution">
    <text evidence="4">The sequence shown here is derived from an EMBL/GenBank/DDBJ whole genome shotgun (WGS) entry which is preliminary data.</text>
</comment>
<dbReference type="InterPro" id="IPR000415">
    <property type="entry name" value="Nitroreductase-like"/>
</dbReference>
<evidence type="ECO:0000313" key="5">
    <source>
        <dbReference type="Proteomes" id="UP000317421"/>
    </source>
</evidence>
<keyword evidence="5" id="KW-1185">Reference proteome</keyword>
<sequence>MDTFTAIQERRAVKHYDPNFEMPEADYERLMDLALLSPTSFNIQNWRFVVVRDAEQKKKLRAAAWDQAQVTDANLAIVLCGDTMAWAKSPERYYKNAPEATRDMLVPMIEQFYTTSGEQVQHDEVMRSAGIAGQTIMLAAKAMGYDSCPMIGFDPEQVADLIGLPEGHVIAFMIAVGKAVKPAYPRSGQLPKSEVVFVDRYPEDAS</sequence>
<accession>A0A5C6AD01</accession>
<dbReference type="EMBL" id="SJPR01000002">
    <property type="protein sequence ID" value="TWT97932.1"/>
    <property type="molecule type" value="Genomic_DNA"/>
</dbReference>
<proteinExistence type="inferred from homology"/>
<dbReference type="EC" id="1.-.-.-" evidence="4"/>
<dbReference type="PANTHER" id="PTHR43673">
    <property type="entry name" value="NAD(P)H NITROREDUCTASE YDGI-RELATED"/>
    <property type="match status" value="1"/>
</dbReference>
<evidence type="ECO:0000256" key="2">
    <source>
        <dbReference type="ARBA" id="ARBA00023002"/>
    </source>
</evidence>
<dbReference type="SUPFAM" id="SSF55469">
    <property type="entry name" value="FMN-dependent nitroreductase-like"/>
    <property type="match status" value="1"/>
</dbReference>